<keyword evidence="1" id="KW-0732">Signal</keyword>
<keyword evidence="3" id="KW-1185">Reference proteome</keyword>
<organism evidence="2 3">
    <name type="scientific">Anncaliia algerae PRA339</name>
    <dbReference type="NCBI Taxonomy" id="1288291"/>
    <lineage>
        <taxon>Eukaryota</taxon>
        <taxon>Fungi</taxon>
        <taxon>Fungi incertae sedis</taxon>
        <taxon>Microsporidia</taxon>
        <taxon>Tubulinosematoidea</taxon>
        <taxon>Tubulinosematidae</taxon>
        <taxon>Anncaliia</taxon>
    </lineage>
</organism>
<evidence type="ECO:0008006" key="4">
    <source>
        <dbReference type="Google" id="ProtNLM"/>
    </source>
</evidence>
<feature type="signal peptide" evidence="1">
    <location>
        <begin position="1"/>
        <end position="19"/>
    </location>
</feature>
<dbReference type="InterPro" id="IPR023346">
    <property type="entry name" value="Lysozyme-like_dom_sf"/>
</dbReference>
<dbReference type="SUPFAM" id="SSF53955">
    <property type="entry name" value="Lysozyme-like"/>
    <property type="match status" value="1"/>
</dbReference>
<evidence type="ECO:0000256" key="1">
    <source>
        <dbReference type="SAM" id="SignalP"/>
    </source>
</evidence>
<evidence type="ECO:0000313" key="3">
    <source>
        <dbReference type="Proteomes" id="UP000030655"/>
    </source>
</evidence>
<sequence>METFPILITLLMLKSYVCTNIGGLPQPPEGYHYDFEGNIIITSSPEDFMTGNLSNALFGRITHAGIMNFDSNTEKEDSIEFTASIKPISRDDYLKKMIAFLTKHYWIDPKTKPNVDDVKQTLLTIYDKISDAKELLIITAISVFETNAFMKMHEEPIPEGDKWYSRGILQIYSEERYIRIAELTENIEFLNNPDILSNLDLDATIASLLFWKYLVSEAQKSDPSYRVTWANALLLLEPRDLQPDQKDYIIKKKEAGRLFQTIVLLFTKQNECIIKDRFDFIRSTVAAAEPVPLEHREKKHHEPINCSIN</sequence>
<dbReference type="OrthoDB" id="2196347at2759"/>
<accession>A0A059EYH1</accession>
<dbReference type="Gene3D" id="1.10.530.10">
    <property type="match status" value="1"/>
</dbReference>
<evidence type="ECO:0000313" key="2">
    <source>
        <dbReference type="EMBL" id="KCZ79912.1"/>
    </source>
</evidence>
<dbReference type="VEuPathDB" id="MicrosporidiaDB:H312_02690"/>
<reference evidence="3" key="1">
    <citation type="submission" date="2013-02" db="EMBL/GenBank/DDBJ databases">
        <authorList>
            <consortium name="The Broad Institute Genome Sequencing Platform"/>
            <person name="Cuomo C."/>
            <person name="Becnel J."/>
            <person name="Sanscrainte N."/>
            <person name="Walker B."/>
            <person name="Young S.K."/>
            <person name="Zeng Q."/>
            <person name="Gargeya S."/>
            <person name="Fitzgerald M."/>
            <person name="Haas B."/>
            <person name="Abouelleil A."/>
            <person name="Alvarado L."/>
            <person name="Arachchi H.M."/>
            <person name="Berlin A.M."/>
            <person name="Chapman S.B."/>
            <person name="Dewar J."/>
            <person name="Goldberg J."/>
            <person name="Griggs A."/>
            <person name="Gujja S."/>
            <person name="Hansen M."/>
            <person name="Howarth C."/>
            <person name="Imamovic A."/>
            <person name="Larimer J."/>
            <person name="McCowan C."/>
            <person name="Murphy C."/>
            <person name="Neiman D."/>
            <person name="Pearson M."/>
            <person name="Priest M."/>
            <person name="Roberts A."/>
            <person name="Saif S."/>
            <person name="Shea T."/>
            <person name="Sisk P."/>
            <person name="Sykes S."/>
            <person name="Wortman J."/>
            <person name="Nusbaum C."/>
            <person name="Birren B."/>
        </authorList>
    </citation>
    <scope>NUCLEOTIDE SEQUENCE [LARGE SCALE GENOMIC DNA]</scope>
    <source>
        <strain evidence="3">PRA339</strain>
    </source>
</reference>
<feature type="chain" id="PRO_5001571668" description="Glycoside hydrolase family 19 catalytic domain-containing protein" evidence="1">
    <location>
        <begin position="20"/>
        <end position="309"/>
    </location>
</feature>
<protein>
    <recommendedName>
        <fullName evidence="4">Glycoside hydrolase family 19 catalytic domain-containing protein</fullName>
    </recommendedName>
</protein>
<dbReference type="Proteomes" id="UP000030655">
    <property type="component" value="Unassembled WGS sequence"/>
</dbReference>
<dbReference type="HOGENOM" id="CLU_900071_0_0_1"/>
<dbReference type="AlphaFoldDB" id="A0A059EYH1"/>
<name>A0A059EYH1_9MICR</name>
<proteinExistence type="predicted"/>
<dbReference type="EMBL" id="KK365219">
    <property type="protein sequence ID" value="KCZ79912.1"/>
    <property type="molecule type" value="Genomic_DNA"/>
</dbReference>
<gene>
    <name evidence="2" type="ORF">H312_02690</name>
</gene>
<reference evidence="2 3" key="2">
    <citation type="submission" date="2014-03" db="EMBL/GenBank/DDBJ databases">
        <title>The Genome Sequence of Anncaliia algerae insect isolate PRA339.</title>
        <authorList>
            <consortium name="The Broad Institute Genome Sequencing Platform"/>
            <consortium name="The Broad Institute Genome Sequencing Center for Infectious Disease"/>
            <person name="Cuomo C."/>
            <person name="Becnel J."/>
            <person name="Sanscrainte N."/>
            <person name="Walker B."/>
            <person name="Young S.K."/>
            <person name="Zeng Q."/>
            <person name="Gargeya S."/>
            <person name="Fitzgerald M."/>
            <person name="Haas B."/>
            <person name="Abouelleil A."/>
            <person name="Alvarado L."/>
            <person name="Arachchi H.M."/>
            <person name="Berlin A.M."/>
            <person name="Chapman S.B."/>
            <person name="Dewar J."/>
            <person name="Goldberg J."/>
            <person name="Griggs A."/>
            <person name="Gujja S."/>
            <person name="Hansen M."/>
            <person name="Howarth C."/>
            <person name="Imamovic A."/>
            <person name="Larimer J."/>
            <person name="McCowan C."/>
            <person name="Murphy C."/>
            <person name="Neiman D."/>
            <person name="Pearson M."/>
            <person name="Priest M."/>
            <person name="Roberts A."/>
            <person name="Saif S."/>
            <person name="Shea T."/>
            <person name="Sisk P."/>
            <person name="Sykes S."/>
            <person name="Wortman J."/>
            <person name="Nusbaum C."/>
            <person name="Birren B."/>
        </authorList>
    </citation>
    <scope>NUCLEOTIDE SEQUENCE [LARGE SCALE GENOMIC DNA]</scope>
    <source>
        <strain evidence="2 3">PRA339</strain>
    </source>
</reference>